<proteinExistence type="predicted"/>
<dbReference type="AlphaFoldDB" id="A0A699YWB2"/>
<name>A0A699YWB2_HAELA</name>
<feature type="non-terminal residue" evidence="1">
    <location>
        <position position="1"/>
    </location>
</feature>
<protein>
    <submittedName>
        <fullName evidence="1">Uncharacterized protein</fullName>
    </submittedName>
</protein>
<comment type="caution">
    <text evidence="1">The sequence shown here is derived from an EMBL/GenBank/DDBJ whole genome shotgun (WGS) entry which is preliminary data.</text>
</comment>
<organism evidence="1 2">
    <name type="scientific">Haematococcus lacustris</name>
    <name type="common">Green alga</name>
    <name type="synonym">Haematococcus pluvialis</name>
    <dbReference type="NCBI Taxonomy" id="44745"/>
    <lineage>
        <taxon>Eukaryota</taxon>
        <taxon>Viridiplantae</taxon>
        <taxon>Chlorophyta</taxon>
        <taxon>core chlorophytes</taxon>
        <taxon>Chlorophyceae</taxon>
        <taxon>CS clade</taxon>
        <taxon>Chlamydomonadales</taxon>
        <taxon>Haematococcaceae</taxon>
        <taxon>Haematococcus</taxon>
    </lineage>
</organism>
<evidence type="ECO:0000313" key="2">
    <source>
        <dbReference type="Proteomes" id="UP000485058"/>
    </source>
</evidence>
<gene>
    <name evidence="1" type="ORF">HaLaN_06818</name>
</gene>
<dbReference type="EMBL" id="BLLF01000394">
    <property type="protein sequence ID" value="GFH11336.1"/>
    <property type="molecule type" value="Genomic_DNA"/>
</dbReference>
<sequence length="106" mass="11130">MLGDQAGQKQLGRIMSTAAVLLMQNPGQHGNPGTVAKDAAAPCSQLKHWLGQHETLLWSEQPDGPDRPSATRWPQPLAAAQPRHSAASAALAATCSYLQLPASCPP</sequence>
<accession>A0A699YWB2</accession>
<evidence type="ECO:0000313" key="1">
    <source>
        <dbReference type="EMBL" id="GFH11336.1"/>
    </source>
</evidence>
<keyword evidence="2" id="KW-1185">Reference proteome</keyword>
<dbReference type="Proteomes" id="UP000485058">
    <property type="component" value="Unassembled WGS sequence"/>
</dbReference>
<reference evidence="1 2" key="1">
    <citation type="submission" date="2020-02" db="EMBL/GenBank/DDBJ databases">
        <title>Draft genome sequence of Haematococcus lacustris strain NIES-144.</title>
        <authorList>
            <person name="Morimoto D."/>
            <person name="Nakagawa S."/>
            <person name="Yoshida T."/>
            <person name="Sawayama S."/>
        </authorList>
    </citation>
    <scope>NUCLEOTIDE SEQUENCE [LARGE SCALE GENOMIC DNA]</scope>
    <source>
        <strain evidence="1 2">NIES-144</strain>
    </source>
</reference>